<dbReference type="PROSITE" id="PS51257">
    <property type="entry name" value="PROKAR_LIPOPROTEIN"/>
    <property type="match status" value="1"/>
</dbReference>
<evidence type="ECO:0008006" key="4">
    <source>
        <dbReference type="Google" id="ProtNLM"/>
    </source>
</evidence>
<dbReference type="RefSeq" id="WP_079688337.1">
    <property type="nucleotide sequence ID" value="NZ_FUZU01000002.1"/>
</dbReference>
<protein>
    <recommendedName>
        <fullName evidence="4">DUF4249 domain-containing protein</fullName>
    </recommendedName>
</protein>
<dbReference type="AlphaFoldDB" id="A0A1T5LTN5"/>
<dbReference type="Proteomes" id="UP000190961">
    <property type="component" value="Unassembled WGS sequence"/>
</dbReference>
<keyword evidence="3" id="KW-1185">Reference proteome</keyword>
<evidence type="ECO:0000256" key="1">
    <source>
        <dbReference type="SAM" id="MobiDB-lite"/>
    </source>
</evidence>
<dbReference type="EMBL" id="FUZU01000002">
    <property type="protein sequence ID" value="SKC78908.1"/>
    <property type="molecule type" value="Genomic_DNA"/>
</dbReference>
<organism evidence="2 3">
    <name type="scientific">Ohtaekwangia koreensis</name>
    <dbReference type="NCBI Taxonomy" id="688867"/>
    <lineage>
        <taxon>Bacteria</taxon>
        <taxon>Pseudomonadati</taxon>
        <taxon>Bacteroidota</taxon>
        <taxon>Cytophagia</taxon>
        <taxon>Cytophagales</taxon>
        <taxon>Fulvivirgaceae</taxon>
        <taxon>Ohtaekwangia</taxon>
    </lineage>
</organism>
<name>A0A1T5LTN5_9BACT</name>
<accession>A0A1T5LTN5</accession>
<proteinExistence type="predicted"/>
<dbReference type="InterPro" id="IPR025345">
    <property type="entry name" value="DUF4249"/>
</dbReference>
<sequence>MKALYPYIFLIPVYIILVTGCVEPYAPPVIESDVNYLVVDGFVNSSDGTATVKLSRAIALSATTTPPPETGAAVSVEDDRGNSTSLSGDNAGNYTGAGIPIDITGKYRLKIRTLDGEEYISDYIELKQTPAIDELTWIPTDAGTRIVVTTHDDTGNSRYYQWSYDETWEYTAVYQSGLIFVDDTVDIRPYDEYIYRCWRTTSSQKIIIGSSDRLAEDLISKFPLITIAKGSQKLFIKYSMLLKQRALTREAYDYWEQLQKTTESLGGLFDPQPGKVAGNIHNTADSDEPVLGYFSGGTVVEKRLFIKFMDLPNDLKAYLTVGNCTQDTVLMADLPQYNSSFNELLGTATQGPFTIGFIYTSKSCADCRTQGGSLTKPDFWE</sequence>
<reference evidence="2 3" key="1">
    <citation type="submission" date="2017-02" db="EMBL/GenBank/DDBJ databases">
        <authorList>
            <person name="Peterson S.W."/>
        </authorList>
    </citation>
    <scope>NUCLEOTIDE SEQUENCE [LARGE SCALE GENOMIC DNA]</scope>
    <source>
        <strain evidence="2 3">DSM 25262</strain>
    </source>
</reference>
<dbReference type="Pfam" id="PF14054">
    <property type="entry name" value="DUF4249"/>
    <property type="match status" value="1"/>
</dbReference>
<evidence type="ECO:0000313" key="2">
    <source>
        <dbReference type="EMBL" id="SKC78908.1"/>
    </source>
</evidence>
<gene>
    <name evidence="2" type="ORF">SAMN05660236_3832</name>
</gene>
<dbReference type="STRING" id="688867.SAMN05660236_3832"/>
<feature type="region of interest" description="Disordered" evidence="1">
    <location>
        <begin position="65"/>
        <end position="89"/>
    </location>
</feature>
<dbReference type="OrthoDB" id="1062680at2"/>
<evidence type="ECO:0000313" key="3">
    <source>
        <dbReference type="Proteomes" id="UP000190961"/>
    </source>
</evidence>